<keyword evidence="2" id="KW-1185">Reference proteome</keyword>
<dbReference type="SUPFAM" id="SSF140663">
    <property type="entry name" value="TTHA0068-like"/>
    <property type="match status" value="1"/>
</dbReference>
<organism evidence="1 2">
    <name type="scientific">Sulfuracidifex metallicus DSM 6482 = JCM 9184</name>
    <dbReference type="NCBI Taxonomy" id="523847"/>
    <lineage>
        <taxon>Archaea</taxon>
        <taxon>Thermoproteota</taxon>
        <taxon>Thermoprotei</taxon>
        <taxon>Sulfolobales</taxon>
        <taxon>Sulfolobaceae</taxon>
        <taxon>Sulfuracidifex</taxon>
    </lineage>
</organism>
<dbReference type="AlphaFoldDB" id="A0A6A9QLS4"/>
<evidence type="ECO:0000313" key="1">
    <source>
        <dbReference type="EMBL" id="MUN28195.1"/>
    </source>
</evidence>
<protein>
    <submittedName>
        <fullName evidence="1">DUF309 domain-containing protein</fullName>
    </submittedName>
</protein>
<dbReference type="RefSeq" id="WP_156016137.1">
    <property type="nucleotide sequence ID" value="NZ_WGGD01000005.1"/>
</dbReference>
<accession>A0A6A9QLS4</accession>
<name>A0A6A9QLS4_SULME</name>
<evidence type="ECO:0000313" key="2">
    <source>
        <dbReference type="Proteomes" id="UP000470772"/>
    </source>
</evidence>
<dbReference type="Pfam" id="PF03745">
    <property type="entry name" value="DUF309"/>
    <property type="match status" value="1"/>
</dbReference>
<dbReference type="InterPro" id="IPR023203">
    <property type="entry name" value="TTHA0068_sf"/>
</dbReference>
<sequence length="158" mass="18441">MGNKKGQNIEKDRHILFYKKDVYSFSLKEKLRRGSNVIDIRNGLKYLEVDIIGNYDYIINVLGRPLFVSNINENGNFELFWEGRFWEVHEFVESKWRSEADGELKDFYQGLILVCASMIKFNKGENEISDKLMESALRLFLRVSDSKINAGLKALYGE</sequence>
<dbReference type="Proteomes" id="UP000470772">
    <property type="component" value="Unassembled WGS sequence"/>
</dbReference>
<dbReference type="InterPro" id="IPR005500">
    <property type="entry name" value="DUF309"/>
</dbReference>
<dbReference type="EMBL" id="WGGD01000005">
    <property type="protein sequence ID" value="MUN28195.1"/>
    <property type="molecule type" value="Genomic_DNA"/>
</dbReference>
<comment type="caution">
    <text evidence="1">The sequence shown here is derived from an EMBL/GenBank/DDBJ whole genome shotgun (WGS) entry which is preliminary data.</text>
</comment>
<proteinExistence type="predicted"/>
<gene>
    <name evidence="1" type="ORF">GC250_01630</name>
</gene>
<reference evidence="1 2" key="1">
    <citation type="submission" date="2019-10" db="EMBL/GenBank/DDBJ databases">
        <title>Sequencing and Assembly of Multiple Reported Metal-Biooxidizing Members of the Extremely Thermoacidophilic Archaeal Family Sulfolobaceae.</title>
        <authorList>
            <person name="Counts J.A."/>
            <person name="Kelly R.M."/>
        </authorList>
    </citation>
    <scope>NUCLEOTIDE SEQUENCE [LARGE SCALE GENOMIC DNA]</scope>
    <source>
        <strain evidence="1 2">DSM 6482</strain>
    </source>
</reference>
<dbReference type="Gene3D" id="1.10.3450.10">
    <property type="entry name" value="TTHA0068-like"/>
    <property type="match status" value="1"/>
</dbReference>